<reference evidence="9 10" key="2">
    <citation type="journal article" date="2018" name="Nature">
        <title>Mutant phenotypes for thousands of bacterial genes of unknown function.</title>
        <authorList>
            <person name="Price M.N."/>
            <person name="Wetmore K.M."/>
            <person name="Waters R.J."/>
            <person name="Callaghan M."/>
            <person name="Ray J."/>
            <person name="Liu H."/>
            <person name="Kuehl J.V."/>
            <person name="Melnyk R.A."/>
            <person name="Lamson J.S."/>
            <person name="Suh Y."/>
            <person name="Carlson H.K."/>
            <person name="Esquivel Z."/>
            <person name="Sadeeshkumar H."/>
            <person name="Chakraborty R."/>
            <person name="Zane G.M."/>
            <person name="Rubin B.E."/>
            <person name="Wall J.D."/>
            <person name="Visel A."/>
            <person name="Bristow J."/>
            <person name="Blow M.J."/>
            <person name="Arkin A.P."/>
            <person name="Deutschbauer A.M."/>
        </authorList>
    </citation>
    <scope>NUCLEOTIDE SEQUENCE [LARGE SCALE GENOMIC DNA]</scope>
    <source>
        <strain evidence="9 10">FW300-N2E2</strain>
    </source>
</reference>
<evidence type="ECO:0000256" key="4">
    <source>
        <dbReference type="ARBA" id="ARBA00022692"/>
    </source>
</evidence>
<dbReference type="EMBL" id="CP015225">
    <property type="protein sequence ID" value="AMZ71207.1"/>
    <property type="molecule type" value="Genomic_DNA"/>
</dbReference>
<dbReference type="PANTHER" id="PTHR35093">
    <property type="entry name" value="OUTER MEMBRANE PROTEIN NMB0088-RELATED"/>
    <property type="match status" value="1"/>
</dbReference>
<comment type="subcellular location">
    <subcellularLocation>
        <location evidence="1">Cell outer membrane</location>
        <topology evidence="1">Multi-pass membrane protein</topology>
    </subcellularLocation>
</comment>
<evidence type="ECO:0000313" key="9">
    <source>
        <dbReference type="EMBL" id="AMZ71207.1"/>
    </source>
</evidence>
<feature type="chain" id="PRO_5007869746" evidence="8">
    <location>
        <begin position="21"/>
        <end position="351"/>
    </location>
</feature>
<gene>
    <name evidence="9" type="ORF">TK06_08855</name>
</gene>
<dbReference type="GO" id="GO:0015483">
    <property type="term" value="F:long-chain fatty acid transporting porin activity"/>
    <property type="evidence" value="ECO:0007669"/>
    <property type="project" value="TreeGrafter"/>
</dbReference>
<dbReference type="Proteomes" id="UP000076083">
    <property type="component" value="Chromosome"/>
</dbReference>
<evidence type="ECO:0000256" key="5">
    <source>
        <dbReference type="ARBA" id="ARBA00022729"/>
    </source>
</evidence>
<dbReference type="Gene3D" id="2.40.160.60">
    <property type="entry name" value="Outer membrane protein transport protein (OMPP1/FadL/TodX)"/>
    <property type="match status" value="1"/>
</dbReference>
<keyword evidence="6" id="KW-0472">Membrane</keyword>
<evidence type="ECO:0000256" key="3">
    <source>
        <dbReference type="ARBA" id="ARBA00022452"/>
    </source>
</evidence>
<feature type="signal peptide" evidence="8">
    <location>
        <begin position="1"/>
        <end position="20"/>
    </location>
</feature>
<organism evidence="9 10">
    <name type="scientific">Pseudomonas fluorescens</name>
    <dbReference type="NCBI Taxonomy" id="294"/>
    <lineage>
        <taxon>Bacteria</taxon>
        <taxon>Pseudomonadati</taxon>
        <taxon>Pseudomonadota</taxon>
        <taxon>Gammaproteobacteria</taxon>
        <taxon>Pseudomonadales</taxon>
        <taxon>Pseudomonadaceae</taxon>
        <taxon>Pseudomonas</taxon>
    </lineage>
</organism>
<dbReference type="Pfam" id="PF03349">
    <property type="entry name" value="Toluene_X"/>
    <property type="match status" value="1"/>
</dbReference>
<evidence type="ECO:0000256" key="1">
    <source>
        <dbReference type="ARBA" id="ARBA00004571"/>
    </source>
</evidence>
<evidence type="ECO:0000256" key="2">
    <source>
        <dbReference type="ARBA" id="ARBA00008163"/>
    </source>
</evidence>
<accession>A0A165Z3T0</accession>
<evidence type="ECO:0000256" key="6">
    <source>
        <dbReference type="ARBA" id="ARBA00023136"/>
    </source>
</evidence>
<keyword evidence="5 8" id="KW-0732">Signal</keyword>
<dbReference type="SUPFAM" id="SSF56935">
    <property type="entry name" value="Porins"/>
    <property type="match status" value="1"/>
</dbReference>
<keyword evidence="4" id="KW-0812">Transmembrane</keyword>
<evidence type="ECO:0000256" key="7">
    <source>
        <dbReference type="ARBA" id="ARBA00023237"/>
    </source>
</evidence>
<keyword evidence="7" id="KW-0998">Cell outer membrane</keyword>
<dbReference type="GO" id="GO:0009279">
    <property type="term" value="C:cell outer membrane"/>
    <property type="evidence" value="ECO:0007669"/>
    <property type="project" value="UniProtKB-SubCell"/>
</dbReference>
<dbReference type="AlphaFoldDB" id="A0A165Z3T0"/>
<dbReference type="InterPro" id="IPR005017">
    <property type="entry name" value="OMPP1/FadL/TodX"/>
</dbReference>
<proteinExistence type="inferred from homology"/>
<keyword evidence="3" id="KW-1134">Transmembrane beta strand</keyword>
<sequence>MKRSTFVQVFLFLSPGAVYAGGFDGLAIGVQPIFESGNYIELTHHWLRPNIEGTDPAGNDTGNLVRRLDSTSGAFKLDVSDSFSLALLTDEPYARSPYYRKGPAEGLKASYKSRDWTLVGRYKLTPELSVYGGPFSQTLEIAAHQPQQLAGVAYTLKTDGDTRYGYTLGVAYEPMPFTRVSLTYRSKVQHKVDGTENGMDSTIRQRTPESLALDAQIPISQSTLLFGSVFWAKWTGVSLAPPLFTATFGMPVKVFENDTIRYTLGAGYRINENATLIGAFIYEKEKEEFSPLAPTSGIKALSVGLKYDVGHGFNVTPMVTYSKFGDMSSPVFGEYRDNTMTIYSLKTSYNF</sequence>
<evidence type="ECO:0000313" key="10">
    <source>
        <dbReference type="Proteomes" id="UP000076083"/>
    </source>
</evidence>
<name>A0A165Z3T0_PSEFL</name>
<protein>
    <submittedName>
        <fullName evidence="9">Uncharacterized protein</fullName>
    </submittedName>
</protein>
<reference evidence="10" key="1">
    <citation type="submission" date="2016-04" db="EMBL/GenBank/DDBJ databases">
        <authorList>
            <person name="Ray J."/>
            <person name="Price M."/>
            <person name="Deutschbauer A."/>
        </authorList>
    </citation>
    <scope>NUCLEOTIDE SEQUENCE [LARGE SCALE GENOMIC DNA]</scope>
    <source>
        <strain evidence="10">FW300-N2E2</strain>
    </source>
</reference>
<evidence type="ECO:0000256" key="8">
    <source>
        <dbReference type="SAM" id="SignalP"/>
    </source>
</evidence>
<dbReference type="PANTHER" id="PTHR35093:SF8">
    <property type="entry name" value="OUTER MEMBRANE PROTEIN NMB0088-RELATED"/>
    <property type="match status" value="1"/>
</dbReference>
<dbReference type="RefSeq" id="WP_063321769.1">
    <property type="nucleotide sequence ID" value="NZ_CP015225.1"/>
</dbReference>
<comment type="similarity">
    <text evidence="2">Belongs to the OmpP1/FadL family.</text>
</comment>